<evidence type="ECO:0000313" key="13">
    <source>
        <dbReference type="Proteomes" id="UP001529423"/>
    </source>
</evidence>
<comment type="catalytic activity">
    <reaction evidence="1">
        <text>ATP + protein L-histidine = ADP + protein N-phospho-L-histidine.</text>
        <dbReference type="EC" id="2.7.13.3"/>
    </reaction>
</comment>
<dbReference type="RefSeq" id="WP_289560231.1">
    <property type="nucleotide sequence ID" value="NZ_JAUDEO010000026.1"/>
</dbReference>
<evidence type="ECO:0000256" key="9">
    <source>
        <dbReference type="ARBA" id="ARBA00023136"/>
    </source>
</evidence>
<dbReference type="InterPro" id="IPR003594">
    <property type="entry name" value="HATPase_dom"/>
</dbReference>
<evidence type="ECO:0000256" key="6">
    <source>
        <dbReference type="ARBA" id="ARBA00022692"/>
    </source>
</evidence>
<keyword evidence="5 12" id="KW-0808">Transferase</keyword>
<gene>
    <name evidence="12" type="ORF">QUW46_05450</name>
</gene>
<evidence type="ECO:0000256" key="4">
    <source>
        <dbReference type="ARBA" id="ARBA00022475"/>
    </source>
</evidence>
<evidence type="ECO:0000256" key="5">
    <source>
        <dbReference type="ARBA" id="ARBA00022679"/>
    </source>
</evidence>
<evidence type="ECO:0000256" key="8">
    <source>
        <dbReference type="ARBA" id="ARBA00022989"/>
    </source>
</evidence>
<dbReference type="InterPro" id="IPR050351">
    <property type="entry name" value="BphY/WalK/GraS-like"/>
</dbReference>
<dbReference type="PANTHER" id="PTHR45453">
    <property type="entry name" value="PHOSPHATE REGULON SENSOR PROTEIN PHOR"/>
    <property type="match status" value="1"/>
</dbReference>
<keyword evidence="9 10" id="KW-0472">Membrane</keyword>
<reference evidence="12 13" key="2">
    <citation type="submission" date="2023-06" db="EMBL/GenBank/DDBJ databases">
        <title>Identification and characterization of horizontal gene transfer across gut microbiota members of farm animals based on homology search.</title>
        <authorList>
            <person name="Schwarzerova J."/>
            <person name="Nykrynova M."/>
            <person name="Jureckova K."/>
            <person name="Cejkova D."/>
            <person name="Rychlik I."/>
        </authorList>
    </citation>
    <scope>NUCLEOTIDE SEQUENCE [LARGE SCALE GENOMIC DNA]</scope>
    <source>
        <strain evidence="12 13">105_WCHN</strain>
    </source>
</reference>
<dbReference type="Proteomes" id="UP001529423">
    <property type="component" value="Unassembled WGS sequence"/>
</dbReference>
<evidence type="ECO:0000256" key="3">
    <source>
        <dbReference type="ARBA" id="ARBA00012438"/>
    </source>
</evidence>
<reference evidence="12 13" key="3">
    <citation type="submission" date="2023-06" db="EMBL/GenBank/DDBJ databases">
        <authorList>
            <person name="Zeman M."/>
            <person name="Kubasova T."/>
            <person name="Jahodarova E."/>
            <person name="Nykrynova M."/>
            <person name="Rychlik I."/>
        </authorList>
    </citation>
    <scope>NUCLEOTIDE SEQUENCE [LARGE SCALE GENOMIC DNA]</scope>
    <source>
        <strain evidence="12 13">105_WCHN</strain>
    </source>
</reference>
<feature type="domain" description="Histidine kinase" evidence="11">
    <location>
        <begin position="117"/>
        <end position="318"/>
    </location>
</feature>
<keyword evidence="13" id="KW-1185">Reference proteome</keyword>
<dbReference type="PANTHER" id="PTHR45453:SF2">
    <property type="entry name" value="HISTIDINE KINASE"/>
    <property type="match status" value="1"/>
</dbReference>
<dbReference type="GO" id="GO:0004673">
    <property type="term" value="F:protein histidine kinase activity"/>
    <property type="evidence" value="ECO:0007669"/>
    <property type="project" value="UniProtKB-EC"/>
</dbReference>
<sequence length="321" mass="36759">MNKHFIIQWWHEQAPLIILYLLLVGLLGLLQYLYRSPADLTSDFVRFSLPVFAGWLTWSIIRDHHRQQEIAHHAPFKATTPAELALQRRLAEEQVQHRQLVQALRHRQHVRLDQLDLFSHEIKNALAVLQAQADDQSTIDRGQVQQSVRQANYYLDLLLNGERLTMTKTDFRLDWVVVSNMVDQVVRENAPLFINKQLRPHFGPLSGQVLTDPKWLHFCINQLLSNAIKYADPATSIQISWQGGTLKITNAGPAIPATDQPRLFEDGFTGQNGHQTTKSTGMGLYFVRQVARQLNFRVAVFSPTSRQTTAQLTFPDTMVKP</sequence>
<comment type="caution">
    <text evidence="12">The sequence shown here is derived from an EMBL/GenBank/DDBJ whole genome shotgun (WGS) entry which is preliminary data.</text>
</comment>
<proteinExistence type="predicted"/>
<dbReference type="PROSITE" id="PS50109">
    <property type="entry name" value="HIS_KIN"/>
    <property type="match status" value="1"/>
</dbReference>
<dbReference type="Pfam" id="PF02518">
    <property type="entry name" value="HATPase_c"/>
    <property type="match status" value="1"/>
</dbReference>
<evidence type="ECO:0000256" key="2">
    <source>
        <dbReference type="ARBA" id="ARBA00004651"/>
    </source>
</evidence>
<dbReference type="InterPro" id="IPR005467">
    <property type="entry name" value="His_kinase_dom"/>
</dbReference>
<feature type="transmembrane region" description="Helical" evidence="10">
    <location>
        <begin position="12"/>
        <end position="32"/>
    </location>
</feature>
<accession>A0ABT7VMR4</accession>
<comment type="subcellular location">
    <subcellularLocation>
        <location evidence="2">Cell membrane</location>
        <topology evidence="2">Multi-pass membrane protein</topology>
    </subcellularLocation>
</comment>
<evidence type="ECO:0000256" key="1">
    <source>
        <dbReference type="ARBA" id="ARBA00000085"/>
    </source>
</evidence>
<name>A0ABT7VMR4_9LACO</name>
<reference evidence="13" key="1">
    <citation type="submission" date="2023-06" db="EMBL/GenBank/DDBJ databases">
        <title>Identification and characterization of horizontal gene transfer across gut microbiota members of farm animals based on homology search.</title>
        <authorList>
            <person name="Zeman M."/>
            <person name="Kubasova T."/>
            <person name="Jahodarova E."/>
            <person name="Nykrynova M."/>
            <person name="Rychlik I."/>
        </authorList>
    </citation>
    <scope>NUCLEOTIDE SEQUENCE [LARGE SCALE GENOMIC DNA]</scope>
    <source>
        <strain evidence="13">105_WCHN</strain>
    </source>
</reference>
<evidence type="ECO:0000256" key="7">
    <source>
        <dbReference type="ARBA" id="ARBA00022777"/>
    </source>
</evidence>
<keyword evidence="4" id="KW-1003">Cell membrane</keyword>
<dbReference type="EC" id="2.7.13.3" evidence="3"/>
<dbReference type="SMART" id="SM00387">
    <property type="entry name" value="HATPase_c"/>
    <property type="match status" value="1"/>
</dbReference>
<dbReference type="EMBL" id="JAUDEO010000026">
    <property type="protein sequence ID" value="MDM8334013.1"/>
    <property type="molecule type" value="Genomic_DNA"/>
</dbReference>
<keyword evidence="8 10" id="KW-1133">Transmembrane helix</keyword>
<protein>
    <recommendedName>
        <fullName evidence="3">histidine kinase</fullName>
        <ecNumber evidence="3">2.7.13.3</ecNumber>
    </recommendedName>
</protein>
<keyword evidence="6 10" id="KW-0812">Transmembrane</keyword>
<evidence type="ECO:0000256" key="10">
    <source>
        <dbReference type="SAM" id="Phobius"/>
    </source>
</evidence>
<organism evidence="12 13">
    <name type="scientific">Limosilactobacillus panis</name>
    <dbReference type="NCBI Taxonomy" id="47493"/>
    <lineage>
        <taxon>Bacteria</taxon>
        <taxon>Bacillati</taxon>
        <taxon>Bacillota</taxon>
        <taxon>Bacilli</taxon>
        <taxon>Lactobacillales</taxon>
        <taxon>Lactobacillaceae</taxon>
        <taxon>Limosilactobacillus</taxon>
    </lineage>
</organism>
<evidence type="ECO:0000313" key="12">
    <source>
        <dbReference type="EMBL" id="MDM8334013.1"/>
    </source>
</evidence>
<evidence type="ECO:0000259" key="11">
    <source>
        <dbReference type="PROSITE" id="PS50109"/>
    </source>
</evidence>
<keyword evidence="7 12" id="KW-0418">Kinase</keyword>